<dbReference type="Ensembl" id="ENSSANT00000064260.1">
    <property type="protein sequence ID" value="ENSSANP00000060425.1"/>
    <property type="gene ID" value="ENSSANG00000030165.1"/>
</dbReference>
<dbReference type="InterPro" id="IPR012337">
    <property type="entry name" value="RNaseH-like_sf"/>
</dbReference>
<feature type="compositionally biased region" description="Polar residues" evidence="1">
    <location>
        <begin position="7"/>
        <end position="20"/>
    </location>
</feature>
<keyword evidence="4" id="KW-1185">Reference proteome</keyword>
<dbReference type="AlphaFoldDB" id="A0A671PMT5"/>
<protein>
    <recommendedName>
        <fullName evidence="2">RNase H type-1 domain-containing protein</fullName>
    </recommendedName>
</protein>
<dbReference type="GO" id="GO:0003676">
    <property type="term" value="F:nucleic acid binding"/>
    <property type="evidence" value="ECO:0007669"/>
    <property type="project" value="InterPro"/>
</dbReference>
<dbReference type="SUPFAM" id="SSF53098">
    <property type="entry name" value="Ribonuclease H-like"/>
    <property type="match status" value="1"/>
</dbReference>
<evidence type="ECO:0000256" key="1">
    <source>
        <dbReference type="SAM" id="MobiDB-lite"/>
    </source>
</evidence>
<feature type="region of interest" description="Disordered" evidence="1">
    <location>
        <begin position="1"/>
        <end position="20"/>
    </location>
</feature>
<dbReference type="InterPro" id="IPR002156">
    <property type="entry name" value="RNaseH_domain"/>
</dbReference>
<name>A0A671PMT5_9TELE</name>
<dbReference type="InterPro" id="IPR036397">
    <property type="entry name" value="RNaseH_sf"/>
</dbReference>
<dbReference type="Pfam" id="PF00075">
    <property type="entry name" value="RNase_H"/>
    <property type="match status" value="1"/>
</dbReference>
<organism evidence="3 4">
    <name type="scientific">Sinocyclocheilus anshuiensis</name>
    <dbReference type="NCBI Taxonomy" id="1608454"/>
    <lineage>
        <taxon>Eukaryota</taxon>
        <taxon>Metazoa</taxon>
        <taxon>Chordata</taxon>
        <taxon>Craniata</taxon>
        <taxon>Vertebrata</taxon>
        <taxon>Euteleostomi</taxon>
        <taxon>Actinopterygii</taxon>
        <taxon>Neopterygii</taxon>
        <taxon>Teleostei</taxon>
        <taxon>Ostariophysi</taxon>
        <taxon>Cypriniformes</taxon>
        <taxon>Cyprinidae</taxon>
        <taxon>Cyprininae</taxon>
        <taxon>Sinocyclocheilus</taxon>
    </lineage>
</organism>
<evidence type="ECO:0000259" key="2">
    <source>
        <dbReference type="PROSITE" id="PS50879"/>
    </source>
</evidence>
<reference evidence="3" key="2">
    <citation type="submission" date="2025-09" db="UniProtKB">
        <authorList>
            <consortium name="Ensembl"/>
        </authorList>
    </citation>
    <scope>IDENTIFICATION</scope>
</reference>
<dbReference type="Proteomes" id="UP000472260">
    <property type="component" value="Unassembled WGS sequence"/>
</dbReference>
<dbReference type="Gene3D" id="3.30.420.10">
    <property type="entry name" value="Ribonuclease H-like superfamily/Ribonuclease H"/>
    <property type="match status" value="1"/>
</dbReference>
<evidence type="ECO:0000313" key="4">
    <source>
        <dbReference type="Proteomes" id="UP000472260"/>
    </source>
</evidence>
<sequence>MSPASHLPQQPTDQGWRGNQRTHSYLANDAARTGRRSKICPKPQIISRKRASSLPELFNGHAAHSSRTQRTVTATTDKPQVLRGERPHSSQYAETAAILITLQFAASHNIKELLICTDSNYARLSFTCHLAGWKQNGFKTANNKPVKHQELFQACEAIVTEHDMIVYWKKVRGHSRQRHDRLLEKGPRSLTSTRTRQRSQ</sequence>
<feature type="domain" description="RNase H type-1" evidence="2">
    <location>
        <begin position="68"/>
        <end position="192"/>
    </location>
</feature>
<reference evidence="3" key="1">
    <citation type="submission" date="2025-08" db="UniProtKB">
        <authorList>
            <consortium name="Ensembl"/>
        </authorList>
    </citation>
    <scope>IDENTIFICATION</scope>
</reference>
<accession>A0A671PMT5</accession>
<feature type="region of interest" description="Disordered" evidence="1">
    <location>
        <begin position="177"/>
        <end position="200"/>
    </location>
</feature>
<dbReference type="GO" id="GO:0004523">
    <property type="term" value="F:RNA-DNA hybrid ribonuclease activity"/>
    <property type="evidence" value="ECO:0007669"/>
    <property type="project" value="InterPro"/>
</dbReference>
<dbReference type="PROSITE" id="PS50879">
    <property type="entry name" value="RNASE_H_1"/>
    <property type="match status" value="1"/>
</dbReference>
<evidence type="ECO:0000313" key="3">
    <source>
        <dbReference type="Ensembl" id="ENSSANP00000060425.1"/>
    </source>
</evidence>
<proteinExistence type="predicted"/>